<reference evidence="3 4" key="1">
    <citation type="submission" date="2016-08" db="EMBL/GenBank/DDBJ databases">
        <title>Novel Firmicutes and Novel Genomes.</title>
        <authorList>
            <person name="Poppleton D.I."/>
            <person name="Gribaldo S."/>
        </authorList>
    </citation>
    <scope>NUCLEOTIDE SEQUENCE [LARGE SCALE GENOMIC DNA]</scope>
    <source>
        <strain evidence="3 4">CTT3</strain>
    </source>
</reference>
<dbReference type="InterPro" id="IPR018392">
    <property type="entry name" value="LysM"/>
</dbReference>
<dbReference type="GO" id="GO:0016788">
    <property type="term" value="F:hydrolase activity, acting on ester bonds"/>
    <property type="evidence" value="ECO:0007669"/>
    <property type="project" value="InterPro"/>
</dbReference>
<dbReference type="PANTHER" id="PTHR11575">
    <property type="entry name" value="5'-NUCLEOTIDASE-RELATED"/>
    <property type="match status" value="1"/>
</dbReference>
<dbReference type="Gene3D" id="3.60.21.10">
    <property type="match status" value="2"/>
</dbReference>
<dbReference type="InterPro" id="IPR006146">
    <property type="entry name" value="5'-Nucleotdase_CS"/>
</dbReference>
<dbReference type="InterPro" id="IPR004843">
    <property type="entry name" value="Calcineurin-like_PHP"/>
</dbReference>
<dbReference type="SUPFAM" id="SSF56300">
    <property type="entry name" value="Metallo-dependent phosphatases"/>
    <property type="match status" value="2"/>
</dbReference>
<dbReference type="AlphaFoldDB" id="A0A419SXZ6"/>
<dbReference type="Gene3D" id="3.90.780.10">
    <property type="entry name" value="5'-Nucleotidase, C-terminal domain"/>
    <property type="match status" value="2"/>
</dbReference>
<protein>
    <recommendedName>
        <fullName evidence="2">LysM domain-containing protein</fullName>
    </recommendedName>
</protein>
<dbReference type="CDD" id="cd00845">
    <property type="entry name" value="MPP_UshA_N_like"/>
    <property type="match status" value="1"/>
</dbReference>
<dbReference type="InterPro" id="IPR008334">
    <property type="entry name" value="5'-Nucleotdase_C"/>
</dbReference>
<dbReference type="InterPro" id="IPR036907">
    <property type="entry name" value="5'-Nucleotdase_C_sf"/>
</dbReference>
<dbReference type="Pfam" id="PF00149">
    <property type="entry name" value="Metallophos"/>
    <property type="match status" value="2"/>
</dbReference>
<name>A0A419SXZ6_9FIRM</name>
<dbReference type="SUPFAM" id="SSF54106">
    <property type="entry name" value="LysM domain"/>
    <property type="match status" value="1"/>
</dbReference>
<comment type="caution">
    <text evidence="3">The sequence shown here is derived from an EMBL/GenBank/DDBJ whole genome shotgun (WGS) entry which is preliminary data.</text>
</comment>
<dbReference type="Pfam" id="PF02872">
    <property type="entry name" value="5_nucleotid_C"/>
    <property type="match status" value="2"/>
</dbReference>
<dbReference type="Proteomes" id="UP000284177">
    <property type="component" value="Unassembled WGS sequence"/>
</dbReference>
<dbReference type="PANTHER" id="PTHR11575:SF24">
    <property type="entry name" value="5'-NUCLEOTIDASE"/>
    <property type="match status" value="1"/>
</dbReference>
<evidence type="ECO:0000313" key="3">
    <source>
        <dbReference type="EMBL" id="RKD30065.1"/>
    </source>
</evidence>
<dbReference type="PROSITE" id="PS00786">
    <property type="entry name" value="5_NUCLEOTIDASE_2"/>
    <property type="match status" value="1"/>
</dbReference>
<dbReference type="GO" id="GO:0046872">
    <property type="term" value="F:metal ion binding"/>
    <property type="evidence" value="ECO:0007669"/>
    <property type="project" value="InterPro"/>
</dbReference>
<accession>A0A419SXZ6</accession>
<dbReference type="RefSeq" id="WP_120170342.1">
    <property type="nucleotide sequence ID" value="NZ_MCIB01000036.1"/>
</dbReference>
<dbReference type="GO" id="GO:0000166">
    <property type="term" value="F:nucleotide binding"/>
    <property type="evidence" value="ECO:0007669"/>
    <property type="project" value="InterPro"/>
</dbReference>
<gene>
    <name evidence="3" type="ORF">BET03_05005</name>
</gene>
<dbReference type="PRINTS" id="PR01607">
    <property type="entry name" value="APYRASEFAMLY"/>
</dbReference>
<dbReference type="InterPro" id="IPR029052">
    <property type="entry name" value="Metallo-depent_PP-like"/>
</dbReference>
<dbReference type="CDD" id="cd00118">
    <property type="entry name" value="LysM"/>
    <property type="match status" value="1"/>
</dbReference>
<dbReference type="InterPro" id="IPR006179">
    <property type="entry name" value="5_nucleotidase/apyrase"/>
</dbReference>
<dbReference type="OrthoDB" id="9800780at2"/>
<feature type="domain" description="LysM" evidence="2">
    <location>
        <begin position="1088"/>
        <end position="1132"/>
    </location>
</feature>
<dbReference type="Gene3D" id="3.10.350.10">
    <property type="entry name" value="LysM domain"/>
    <property type="match status" value="1"/>
</dbReference>
<keyword evidence="1" id="KW-0732">Signal</keyword>
<organism evidence="3 4">
    <name type="scientific">Thermohalobacter berrensis</name>
    <dbReference type="NCBI Taxonomy" id="99594"/>
    <lineage>
        <taxon>Bacteria</taxon>
        <taxon>Bacillati</taxon>
        <taxon>Bacillota</taxon>
        <taxon>Tissierellia</taxon>
        <taxon>Tissierellales</taxon>
        <taxon>Thermohalobacteraceae</taxon>
        <taxon>Thermohalobacter</taxon>
    </lineage>
</organism>
<dbReference type="InterPro" id="IPR036779">
    <property type="entry name" value="LysM_dom_sf"/>
</dbReference>
<dbReference type="EMBL" id="MCIB01000036">
    <property type="protein sequence ID" value="RKD30065.1"/>
    <property type="molecule type" value="Genomic_DNA"/>
</dbReference>
<evidence type="ECO:0000259" key="2">
    <source>
        <dbReference type="PROSITE" id="PS51782"/>
    </source>
</evidence>
<sequence>MLKNSKKLSLFLAIIMVISIIVPLNLVSAEETETVKITVLGTTDIHGNIYDWSYEDGAEDDDVGLAKVYTIVKQVRKENPNTLLLDNGDTIQGTVLTDDLYNLNLDKPNPMMDVMNFMGYDAMTLGNHEFNFGLDLIHKMVKEANFPILSANIYNKEDGSNFVKPYLVKEIGGVKVGIIGLTTPNIPQWDGPKVTSLEFKPMAEEAKKYAKILKEEENVDIIIATAHAGLEGRHHPTGGDAVKNVINEVPEIEAILIGHDHMEIAEIMNGTAVGAADDKGHQVVRFDLTLKKSGDSWTVVDKKVELIETKGVEASLELKDYAKKYHESTLEFLKDPIGTSTGDFHPKAEIEGIPEAQVRDTAVIDLINNVQLKYTGADISAAALFKSSSNIEKGDVTYKDIFDIYKYPNTLYAVEVTGKELKDYMEWSAAYFNTYKPGDVTISFNPEIRGYNYDMFAGVEYKIDISKPAGQRIVDLKFNGKAVKDDQVFKLAINNYRYGGLKSLGIISNEPYFKSDPVSLRSYIAEYIKEKGTIEPEVDNNWEIVGADLNHPLRDEIIDMVNSGKLKIPTSKDGRTPNVRSLNVYELIAEGKIPQEILEENNIKATPITIAHTNDTHARVEEGKYAGMGFAKIATKVKELKKKTPNLLLLDAGDTLHGQTIASLSRGESIIEILNSIGYDAMVPGNHDFNYGQERLTELSNKAKFPIVAANIEKEDGSKFLKPYTIKELNGVKVGIFGLATPETTYKTHPNNVKGLKFTDPVKAAEEMVQELKDKVDIVVALSHLGLDKSSKYTSELVASKVDGIDIIVDGHSHTSLPNGKLVNDTLIVQTGEYDKNLGIVNLVYEDGKIVYKSAKLFTKADAKDLEEDKDILSVVTSIKEENNKILSVVIGETNKKLIGERQFVRTGETNLGNLIADAMLEVSGADVALTNGGGIRASIEPGKITKGDIITVLPFGNYVVVKEMKGSDIIAALEHGISAYPETLGAFPHVAGMEFVFDPSKEAGNRIVEVKIDGKPINPDKTYKVATNDFLAAGGDNYTMFKDDKIVAEYPGLDEVVMNYIKKYGTEGAKIDGRVKVYEEETKPVTEIYIVRPNDVLWKIANKFGLTWQKIANFNKLENPNLIFPGQKILIPVK</sequence>
<dbReference type="GO" id="GO:0009166">
    <property type="term" value="P:nucleotide catabolic process"/>
    <property type="evidence" value="ECO:0007669"/>
    <property type="project" value="InterPro"/>
</dbReference>
<dbReference type="Pfam" id="PF01476">
    <property type="entry name" value="LysM"/>
    <property type="match status" value="1"/>
</dbReference>
<keyword evidence="4" id="KW-1185">Reference proteome</keyword>
<dbReference type="SMART" id="SM00257">
    <property type="entry name" value="LysM"/>
    <property type="match status" value="1"/>
</dbReference>
<dbReference type="SUPFAM" id="SSF55816">
    <property type="entry name" value="5'-nucleotidase (syn. UDP-sugar hydrolase), C-terminal domain"/>
    <property type="match status" value="2"/>
</dbReference>
<evidence type="ECO:0000256" key="1">
    <source>
        <dbReference type="ARBA" id="ARBA00022729"/>
    </source>
</evidence>
<evidence type="ECO:0000313" key="4">
    <source>
        <dbReference type="Proteomes" id="UP000284177"/>
    </source>
</evidence>
<dbReference type="PROSITE" id="PS51782">
    <property type="entry name" value="LYSM"/>
    <property type="match status" value="1"/>
</dbReference>
<proteinExistence type="predicted"/>